<comment type="catalytic activity">
    <reaction evidence="21">
        <text>O(6)-methyl-dGTP + H2O = O(6)-methyl-dGMP + diphosphate + H(+)</text>
        <dbReference type="Rhea" id="RHEA:67600"/>
        <dbReference type="ChEBI" id="CHEBI:15377"/>
        <dbReference type="ChEBI" id="CHEBI:15378"/>
        <dbReference type="ChEBI" id="CHEBI:33019"/>
        <dbReference type="ChEBI" id="CHEBI:169974"/>
        <dbReference type="ChEBI" id="CHEBI:169975"/>
    </reaction>
    <physiologicalReaction direction="left-to-right" evidence="21">
        <dbReference type="Rhea" id="RHEA:67601"/>
    </physiologicalReaction>
</comment>
<comment type="subunit">
    <text evidence="4">Monomer.</text>
</comment>
<comment type="catalytic activity">
    <reaction evidence="22">
        <text>N(6)-methyl-dATP + H2O = N(6)-methyl-dAMP + diphosphate + H(+)</text>
        <dbReference type="Rhea" id="RHEA:67604"/>
        <dbReference type="ChEBI" id="CHEBI:15377"/>
        <dbReference type="ChEBI" id="CHEBI:15378"/>
        <dbReference type="ChEBI" id="CHEBI:33019"/>
        <dbReference type="ChEBI" id="CHEBI:169976"/>
        <dbReference type="ChEBI" id="CHEBI:172872"/>
    </reaction>
    <physiologicalReaction direction="left-to-right" evidence="22">
        <dbReference type="Rhea" id="RHEA:67605"/>
    </physiologicalReaction>
</comment>
<dbReference type="Proteomes" id="UP001164746">
    <property type="component" value="Chromosome 2"/>
</dbReference>
<reference evidence="25" key="1">
    <citation type="submission" date="2022-11" db="EMBL/GenBank/DDBJ databases">
        <title>Centuries of genome instability and evolution in soft-shell clam transmissible cancer (bioRxiv).</title>
        <authorList>
            <person name="Hart S.F.M."/>
            <person name="Yonemitsu M.A."/>
            <person name="Giersch R.M."/>
            <person name="Beal B.F."/>
            <person name="Arriagada G."/>
            <person name="Davis B.W."/>
            <person name="Ostrander E.A."/>
            <person name="Goff S.P."/>
            <person name="Metzger M.J."/>
        </authorList>
    </citation>
    <scope>NUCLEOTIDE SEQUENCE</scope>
    <source>
        <strain evidence="25">MELC-2E11</strain>
        <tissue evidence="25">Siphon/mantle</tissue>
    </source>
</reference>
<name>A0ABY7DKI0_MYAAR</name>
<protein>
    <recommendedName>
        <fullName evidence="14">Oxidized purine nucleoside triphosphate hydrolase</fullName>
        <ecNumber evidence="13">3.6.1.56</ecNumber>
    </recommendedName>
    <alternativeName>
        <fullName evidence="18">2-hydroxy-dATP diphosphatase</fullName>
    </alternativeName>
    <alternativeName>
        <fullName evidence="17">7,8-dihydro-8-oxoguanine triphosphatase</fullName>
    </alternativeName>
    <alternativeName>
        <fullName evidence="16">8-oxo-dGTPase</fullName>
    </alternativeName>
    <alternativeName>
        <fullName evidence="19">Methylated purine nucleoside triphosphate hydrolase</fullName>
    </alternativeName>
    <alternativeName>
        <fullName evidence="15">Nucleoside diphosphate-linked moiety X motif 1</fullName>
    </alternativeName>
</protein>
<organism evidence="25 26">
    <name type="scientific">Mya arenaria</name>
    <name type="common">Soft-shell clam</name>
    <dbReference type="NCBI Taxonomy" id="6604"/>
    <lineage>
        <taxon>Eukaryota</taxon>
        <taxon>Metazoa</taxon>
        <taxon>Spiralia</taxon>
        <taxon>Lophotrochozoa</taxon>
        <taxon>Mollusca</taxon>
        <taxon>Bivalvia</taxon>
        <taxon>Autobranchia</taxon>
        <taxon>Heteroconchia</taxon>
        <taxon>Euheterodonta</taxon>
        <taxon>Imparidentia</taxon>
        <taxon>Neoheterodontei</taxon>
        <taxon>Myida</taxon>
        <taxon>Myoidea</taxon>
        <taxon>Myidae</taxon>
        <taxon>Mya</taxon>
    </lineage>
</organism>
<comment type="catalytic activity">
    <reaction evidence="10">
        <text>2-oxo-dATP + H2O = 2-oxo-dAMP + diphosphate + H(+)</text>
        <dbReference type="Rhea" id="RHEA:31583"/>
        <dbReference type="ChEBI" id="CHEBI:15377"/>
        <dbReference type="ChEBI" id="CHEBI:15378"/>
        <dbReference type="ChEBI" id="CHEBI:33019"/>
        <dbReference type="ChEBI" id="CHEBI:63212"/>
        <dbReference type="ChEBI" id="CHEBI:77897"/>
        <dbReference type="EC" id="3.6.1.56"/>
    </reaction>
    <physiologicalReaction direction="left-to-right" evidence="10">
        <dbReference type="Rhea" id="RHEA:31584"/>
    </physiologicalReaction>
</comment>
<evidence type="ECO:0000256" key="6">
    <source>
        <dbReference type="ARBA" id="ARBA00022801"/>
    </source>
</evidence>
<dbReference type="Pfam" id="PF00293">
    <property type="entry name" value="NUDIX"/>
    <property type="match status" value="1"/>
</dbReference>
<comment type="function">
    <text evidence="23">Oxidized purine nucleoside triphosphate hydrolase which is a prominent sanitizer of the oxidized nucleotide pool. Catalyzes the hydrolysis of 2-oxo-dATP (2-hydroxy-dATP) into 2-oxo-dAMP. Also has a significant hydrolase activity toward 2-oxo-ATP, 8-oxo-dGTP and 8-oxo-dATP. Through the hydrolysis of oxidized purine nucleoside triphosphates, prevents their incorporation into DNA and the subsequent transversions A:T to C:G and G:C to T:A. Also catalyzes the hydrolysis of methylated purine nucleoside triphosphate preventing their integration into DNA. Through this antimutagenic activity protects cells from oxidative stress.</text>
</comment>
<dbReference type="SUPFAM" id="SSF55811">
    <property type="entry name" value="Nudix"/>
    <property type="match status" value="1"/>
</dbReference>
<evidence type="ECO:0000256" key="10">
    <source>
        <dbReference type="ARBA" id="ARBA00024459"/>
    </source>
</evidence>
<dbReference type="PROSITE" id="PS00893">
    <property type="entry name" value="NUDIX_BOX"/>
    <property type="match status" value="1"/>
</dbReference>
<evidence type="ECO:0000256" key="23">
    <source>
        <dbReference type="ARBA" id="ARBA00053094"/>
    </source>
</evidence>
<comment type="catalytic activity">
    <reaction evidence="11">
        <text>8-oxo-dGTP + H2O = 8-oxo-dGMP + diphosphate + H(+)</text>
        <dbReference type="Rhea" id="RHEA:31575"/>
        <dbReference type="ChEBI" id="CHEBI:15377"/>
        <dbReference type="ChEBI" id="CHEBI:15378"/>
        <dbReference type="ChEBI" id="CHEBI:33019"/>
        <dbReference type="ChEBI" id="CHEBI:63224"/>
        <dbReference type="ChEBI" id="CHEBI:77896"/>
    </reaction>
    <physiologicalReaction direction="left-to-right" evidence="11">
        <dbReference type="Rhea" id="RHEA:31576"/>
    </physiologicalReaction>
</comment>
<proteinExistence type="inferred from homology"/>
<comment type="cofactor">
    <cofactor evidence="1">
        <name>Mg(2+)</name>
        <dbReference type="ChEBI" id="CHEBI:18420"/>
    </cofactor>
</comment>
<dbReference type="InterPro" id="IPR000086">
    <property type="entry name" value="NUDIX_hydrolase_dom"/>
</dbReference>
<evidence type="ECO:0000256" key="16">
    <source>
        <dbReference type="ARBA" id="ARBA00030634"/>
    </source>
</evidence>
<evidence type="ECO:0000256" key="9">
    <source>
        <dbReference type="ARBA" id="ARBA00024448"/>
    </source>
</evidence>
<dbReference type="EMBL" id="CP111013">
    <property type="protein sequence ID" value="WAQ97009.1"/>
    <property type="molecule type" value="Genomic_DNA"/>
</dbReference>
<evidence type="ECO:0000256" key="7">
    <source>
        <dbReference type="ARBA" id="ARBA00022842"/>
    </source>
</evidence>
<evidence type="ECO:0000256" key="12">
    <source>
        <dbReference type="ARBA" id="ARBA00024596"/>
    </source>
</evidence>
<keyword evidence="7" id="KW-0460">Magnesium</keyword>
<evidence type="ECO:0000256" key="2">
    <source>
        <dbReference type="ARBA" id="ARBA00004123"/>
    </source>
</evidence>
<evidence type="ECO:0000256" key="22">
    <source>
        <dbReference type="ARBA" id="ARBA00049032"/>
    </source>
</evidence>
<comment type="similarity">
    <text evidence="3">Belongs to the Nudix hydrolase family.</text>
</comment>
<accession>A0ABY7DKI0</accession>
<keyword evidence="26" id="KW-1185">Reference proteome</keyword>
<dbReference type="EC" id="3.6.1.56" evidence="13"/>
<dbReference type="InterPro" id="IPR003563">
    <property type="entry name" value="8ODP"/>
</dbReference>
<evidence type="ECO:0000256" key="13">
    <source>
        <dbReference type="ARBA" id="ARBA00026103"/>
    </source>
</evidence>
<evidence type="ECO:0000256" key="5">
    <source>
        <dbReference type="ARBA" id="ARBA00022723"/>
    </source>
</evidence>
<gene>
    <name evidence="25" type="ORF">MAR_029699</name>
</gene>
<dbReference type="PANTHER" id="PTHR43758">
    <property type="entry name" value="7,8-DIHYDRO-8-OXOGUANINE TRIPHOSPHATASE"/>
    <property type="match status" value="1"/>
</dbReference>
<dbReference type="PANTHER" id="PTHR43758:SF2">
    <property type="entry name" value="OXIDIZED PURINE NUCLEOSIDE TRIPHOSPHATE HYDROLASE"/>
    <property type="match status" value="1"/>
</dbReference>
<evidence type="ECO:0000256" key="20">
    <source>
        <dbReference type="ARBA" id="ARBA00048002"/>
    </source>
</evidence>
<evidence type="ECO:0000256" key="1">
    <source>
        <dbReference type="ARBA" id="ARBA00001946"/>
    </source>
</evidence>
<evidence type="ECO:0000256" key="4">
    <source>
        <dbReference type="ARBA" id="ARBA00011245"/>
    </source>
</evidence>
<dbReference type="InterPro" id="IPR020084">
    <property type="entry name" value="NUDIX_hydrolase_CS"/>
</dbReference>
<comment type="catalytic activity">
    <reaction evidence="12">
        <text>2-oxo-ATP + H2O = 2-oxo-AMP + diphosphate + H(+)</text>
        <dbReference type="Rhea" id="RHEA:67392"/>
        <dbReference type="ChEBI" id="CHEBI:15377"/>
        <dbReference type="ChEBI" id="CHEBI:15378"/>
        <dbReference type="ChEBI" id="CHEBI:33019"/>
        <dbReference type="ChEBI" id="CHEBI:71395"/>
        <dbReference type="ChEBI" id="CHEBI:172878"/>
    </reaction>
    <physiologicalReaction direction="left-to-right" evidence="12">
        <dbReference type="Rhea" id="RHEA:67393"/>
    </physiologicalReaction>
</comment>
<evidence type="ECO:0000256" key="11">
    <source>
        <dbReference type="ARBA" id="ARBA00024486"/>
    </source>
</evidence>
<evidence type="ECO:0000313" key="26">
    <source>
        <dbReference type="Proteomes" id="UP001164746"/>
    </source>
</evidence>
<comment type="catalytic activity">
    <reaction evidence="9">
        <text>8-oxo-dATP + H2O = 8-oxo-dAMP + diphosphate + H(+)</text>
        <dbReference type="Rhea" id="RHEA:65396"/>
        <dbReference type="ChEBI" id="CHEBI:15377"/>
        <dbReference type="ChEBI" id="CHEBI:15378"/>
        <dbReference type="ChEBI" id="CHEBI:33019"/>
        <dbReference type="ChEBI" id="CHEBI:71361"/>
        <dbReference type="ChEBI" id="CHEBI:172871"/>
    </reaction>
    <physiologicalReaction direction="left-to-right" evidence="9">
        <dbReference type="Rhea" id="RHEA:65397"/>
    </physiologicalReaction>
</comment>
<evidence type="ECO:0000256" key="8">
    <source>
        <dbReference type="ARBA" id="ARBA00023242"/>
    </source>
</evidence>
<evidence type="ECO:0000256" key="14">
    <source>
        <dbReference type="ARBA" id="ARBA00026218"/>
    </source>
</evidence>
<evidence type="ECO:0000256" key="17">
    <source>
        <dbReference type="ARBA" id="ARBA00030682"/>
    </source>
</evidence>
<sequence>MVVNKVLTLVMIREARRVLLGMKKRGFGQGRWNGFGGKVEQGETILQGALRELHEESGLTARHLTEIGRLVFRFEGDPQLLEMRPCWFPVDKIPFDKMWPDDKLWFPIFLEGKLFSGEFTFEGHDKILDYTLSQVKKLPM</sequence>
<comment type="catalytic activity">
    <reaction evidence="20">
        <text>N(6)-methyl-ATP + H2O = N(6)-methyl-AMP + diphosphate + H(+)</text>
        <dbReference type="Rhea" id="RHEA:67608"/>
        <dbReference type="ChEBI" id="CHEBI:15377"/>
        <dbReference type="ChEBI" id="CHEBI:15378"/>
        <dbReference type="ChEBI" id="CHEBI:33019"/>
        <dbReference type="ChEBI" id="CHEBI:144842"/>
        <dbReference type="ChEBI" id="CHEBI:172873"/>
    </reaction>
    <physiologicalReaction direction="left-to-right" evidence="20">
        <dbReference type="Rhea" id="RHEA:67609"/>
    </physiologicalReaction>
</comment>
<dbReference type="InterPro" id="IPR015797">
    <property type="entry name" value="NUDIX_hydrolase-like_dom_sf"/>
</dbReference>
<evidence type="ECO:0000256" key="19">
    <source>
        <dbReference type="ARBA" id="ARBA00032071"/>
    </source>
</evidence>
<dbReference type="Gene3D" id="3.90.79.10">
    <property type="entry name" value="Nucleoside Triphosphate Pyrophosphohydrolase"/>
    <property type="match status" value="2"/>
</dbReference>
<keyword evidence="6" id="KW-0378">Hydrolase</keyword>
<keyword evidence="8" id="KW-0539">Nucleus</keyword>
<evidence type="ECO:0000259" key="24">
    <source>
        <dbReference type="PROSITE" id="PS51462"/>
    </source>
</evidence>
<keyword evidence="5" id="KW-0479">Metal-binding</keyword>
<dbReference type="PROSITE" id="PS51462">
    <property type="entry name" value="NUDIX"/>
    <property type="match status" value="1"/>
</dbReference>
<dbReference type="CDD" id="cd03427">
    <property type="entry name" value="NUDIX_MTH1_Nudt1"/>
    <property type="match status" value="1"/>
</dbReference>
<evidence type="ECO:0000256" key="18">
    <source>
        <dbReference type="ARBA" id="ARBA00031927"/>
    </source>
</evidence>
<evidence type="ECO:0000313" key="25">
    <source>
        <dbReference type="EMBL" id="WAQ97009.1"/>
    </source>
</evidence>
<comment type="subcellular location">
    <subcellularLocation>
        <location evidence="2">Nucleus</location>
    </subcellularLocation>
</comment>
<feature type="domain" description="Nudix hydrolase" evidence="24">
    <location>
        <begin position="1"/>
        <end position="140"/>
    </location>
</feature>
<evidence type="ECO:0000256" key="21">
    <source>
        <dbReference type="ARBA" id="ARBA00048894"/>
    </source>
</evidence>
<evidence type="ECO:0000256" key="15">
    <source>
        <dbReference type="ARBA" id="ARBA00029673"/>
    </source>
</evidence>
<dbReference type="PRINTS" id="PR01403">
    <property type="entry name" value="8OXTPHPHTASE"/>
</dbReference>
<evidence type="ECO:0000256" key="3">
    <source>
        <dbReference type="ARBA" id="ARBA00005582"/>
    </source>
</evidence>